<dbReference type="InterPro" id="IPR002110">
    <property type="entry name" value="Ankyrin_rpt"/>
</dbReference>
<keyword evidence="3" id="KW-0132">Cell division</keyword>
<dbReference type="GO" id="GO:0051301">
    <property type="term" value="P:cell division"/>
    <property type="evidence" value="ECO:0007669"/>
    <property type="project" value="UniProtKB-KW"/>
</dbReference>
<dbReference type="Gene3D" id="1.25.40.20">
    <property type="entry name" value="Ankyrin repeat-containing domain"/>
    <property type="match status" value="1"/>
</dbReference>
<evidence type="ECO:0000256" key="4">
    <source>
        <dbReference type="ARBA" id="ARBA00022824"/>
    </source>
</evidence>
<evidence type="ECO:0000256" key="2">
    <source>
        <dbReference type="ARBA" id="ARBA00007597"/>
    </source>
</evidence>
<gene>
    <name evidence="9" type="ORF">DGAL_LOCUS15763</name>
</gene>
<keyword evidence="4" id="KW-0256">Endoplasmic reticulum</keyword>
<evidence type="ECO:0000256" key="6">
    <source>
        <dbReference type="ARBA" id="ARBA00023306"/>
    </source>
</evidence>
<feature type="domain" description="Ribonuclease H1 N-terminal" evidence="7">
    <location>
        <begin position="18"/>
        <end position="58"/>
    </location>
</feature>
<protein>
    <recommendedName>
        <fullName evidence="11">Ankyrin repeat and LEM domain-containing protein 2</fullName>
    </recommendedName>
</protein>
<evidence type="ECO:0000259" key="8">
    <source>
        <dbReference type="Pfam" id="PF24567"/>
    </source>
</evidence>
<dbReference type="EMBL" id="CAKKLH010000321">
    <property type="protein sequence ID" value="CAH0112052.1"/>
    <property type="molecule type" value="Genomic_DNA"/>
</dbReference>
<feature type="domain" description="ANKLE2 third alpha/beta" evidence="8">
    <location>
        <begin position="256"/>
        <end position="379"/>
    </location>
</feature>
<dbReference type="InterPro" id="IPR056237">
    <property type="entry name" value="ANKLE2_3rd"/>
</dbReference>
<name>A0A8J2S7C5_9CRUS</name>
<evidence type="ECO:0000256" key="1">
    <source>
        <dbReference type="ARBA" id="ARBA00004240"/>
    </source>
</evidence>
<evidence type="ECO:0000259" key="7">
    <source>
        <dbReference type="Pfam" id="PF01693"/>
    </source>
</evidence>
<dbReference type="GO" id="GO:0031468">
    <property type="term" value="P:nuclear membrane reassembly"/>
    <property type="evidence" value="ECO:0007669"/>
    <property type="project" value="UniProtKB-ARBA"/>
</dbReference>
<dbReference type="InterPro" id="IPR011320">
    <property type="entry name" value="RNase_H1_N"/>
</dbReference>
<sequence length="575" mass="66349">MSGITTSTFYGVSLLEGQEQGDQTELVFEDRVEALKICKKFKGARFKCFSERDEAVQFTQTKQTQPETDVVIKELPSEKLPFPTPSPQEMLQFRRTIETGNSNEFLSTVWKNPRFLISAGDTPTMIRERYRYHGLLLATFKKSFTICKALLDTITDPGFIGLLYVNDAEQVRKNRMFYLLDTYLNTPDKFLNETPLHFASKFGSLDILELFISFPECDRERKNTRGETPIDIVCSSCKNPSPELEAHMKSLLSQRFFIPVLRPSDFSSPARIGKPWSPDVTPNSPETLIQNSPLSHHKYPVEPQMMLQALAGPMSPTEAEMFYQQMKTPPVPKFYQNRVSDKKMTPKKMLESRLSDIDKGLERIARNIAHDLNVPWSEYWKFLDEFCDLCSSEGLKKLENYFREKRTEMEEPRQSIPNLQASPLSDLCIKLSKLHLQSPEVEDNGNEEEYFTPPSTPPAIFYEISPFYIFGSQASKTDVDVLRVLENVELDFLKYPNISMWKENMLQYNEDYLNMLKTPARVNIIKNSLKSPLPEIHSPSPRLSSITKCLNSPRKTRCDLHPVGRSRLYERFQNI</sequence>
<dbReference type="Proteomes" id="UP000789390">
    <property type="component" value="Unassembled WGS sequence"/>
</dbReference>
<evidence type="ECO:0000256" key="5">
    <source>
        <dbReference type="ARBA" id="ARBA00023043"/>
    </source>
</evidence>
<keyword evidence="10" id="KW-1185">Reference proteome</keyword>
<dbReference type="Pfam" id="PF24567">
    <property type="entry name" value="ANKLE2_3rd"/>
    <property type="match status" value="1"/>
</dbReference>
<proteinExistence type="inferred from homology"/>
<keyword evidence="6" id="KW-0131">Cell cycle</keyword>
<dbReference type="Pfam" id="PF01693">
    <property type="entry name" value="Cauli_VI"/>
    <property type="match status" value="1"/>
</dbReference>
<reference evidence="9" key="1">
    <citation type="submission" date="2021-11" db="EMBL/GenBank/DDBJ databases">
        <authorList>
            <person name="Schell T."/>
        </authorList>
    </citation>
    <scope>NUCLEOTIDE SEQUENCE</scope>
    <source>
        <strain evidence="9">M5</strain>
    </source>
</reference>
<comment type="similarity">
    <text evidence="2">Belongs to the ANKLE2 family.</text>
</comment>
<evidence type="ECO:0008006" key="11">
    <source>
        <dbReference type="Google" id="ProtNLM"/>
    </source>
</evidence>
<evidence type="ECO:0000256" key="3">
    <source>
        <dbReference type="ARBA" id="ARBA00022618"/>
    </source>
</evidence>
<dbReference type="PANTHER" id="PTHR12349:SF4">
    <property type="entry name" value="ANKYRIN REPEAT AND LEM DOMAIN-CONTAINING PROTEIN 2"/>
    <property type="match status" value="1"/>
</dbReference>
<organism evidence="9 10">
    <name type="scientific">Daphnia galeata</name>
    <dbReference type="NCBI Taxonomy" id="27404"/>
    <lineage>
        <taxon>Eukaryota</taxon>
        <taxon>Metazoa</taxon>
        <taxon>Ecdysozoa</taxon>
        <taxon>Arthropoda</taxon>
        <taxon>Crustacea</taxon>
        <taxon>Branchiopoda</taxon>
        <taxon>Diplostraca</taxon>
        <taxon>Cladocera</taxon>
        <taxon>Anomopoda</taxon>
        <taxon>Daphniidae</taxon>
        <taxon>Daphnia</taxon>
    </lineage>
</organism>
<accession>A0A8J2S7C5</accession>
<dbReference type="Pfam" id="PF13857">
    <property type="entry name" value="Ank_5"/>
    <property type="match status" value="1"/>
</dbReference>
<dbReference type="GO" id="GO:0007399">
    <property type="term" value="P:nervous system development"/>
    <property type="evidence" value="ECO:0007669"/>
    <property type="project" value="UniProtKB-ARBA"/>
</dbReference>
<dbReference type="GO" id="GO:0051721">
    <property type="term" value="F:protein phosphatase 2A binding"/>
    <property type="evidence" value="ECO:0007669"/>
    <property type="project" value="TreeGrafter"/>
</dbReference>
<dbReference type="AlphaFoldDB" id="A0A8J2S7C5"/>
<comment type="caution">
    <text evidence="9">The sequence shown here is derived from an EMBL/GenBank/DDBJ whole genome shotgun (WGS) entry which is preliminary data.</text>
</comment>
<dbReference type="GO" id="GO:0005783">
    <property type="term" value="C:endoplasmic reticulum"/>
    <property type="evidence" value="ECO:0007669"/>
    <property type="project" value="UniProtKB-SubCell"/>
</dbReference>
<dbReference type="SUPFAM" id="SSF48403">
    <property type="entry name" value="Ankyrin repeat"/>
    <property type="match status" value="1"/>
</dbReference>
<evidence type="ECO:0000313" key="10">
    <source>
        <dbReference type="Proteomes" id="UP000789390"/>
    </source>
</evidence>
<keyword evidence="5" id="KW-0040">ANK repeat</keyword>
<comment type="subcellular location">
    <subcellularLocation>
        <location evidence="1">Endoplasmic reticulum</location>
    </subcellularLocation>
</comment>
<dbReference type="OrthoDB" id="7446186at2759"/>
<dbReference type="InterPro" id="IPR036770">
    <property type="entry name" value="Ankyrin_rpt-contain_sf"/>
</dbReference>
<evidence type="ECO:0000313" key="9">
    <source>
        <dbReference type="EMBL" id="CAH0112052.1"/>
    </source>
</evidence>
<dbReference type="FunFam" id="1.25.40.20:FF:000072">
    <property type="entry name" value="Ankyrin repeat and LEM domain containing 2"/>
    <property type="match status" value="1"/>
</dbReference>
<dbReference type="PANTHER" id="PTHR12349">
    <property type="entry name" value="ANKYRIN REPEAT AND LEM DOMAIN-CONTAINING PROTEIN 2"/>
    <property type="match status" value="1"/>
</dbReference>